<gene>
    <name evidence="1" type="ORF">NCTC7582_04896</name>
    <name evidence="2" type="ORF">QBO96_02840</name>
</gene>
<evidence type="ECO:0000313" key="2">
    <source>
        <dbReference type="EMBL" id="WGF39215.1"/>
    </source>
</evidence>
<evidence type="ECO:0000313" key="4">
    <source>
        <dbReference type="Proteomes" id="UP001244564"/>
    </source>
</evidence>
<protein>
    <submittedName>
        <fullName evidence="1">Uncharacterized protein</fullName>
    </submittedName>
</protein>
<dbReference type="Proteomes" id="UP000251431">
    <property type="component" value="Unassembled WGS sequence"/>
</dbReference>
<keyword evidence="4" id="KW-1185">Reference proteome</keyword>
<sequence length="70" mass="8181">MTKIFLVSITKNMDEPVSEQKVKEKVFEKKSKLKAYLNKEGYMKESKNQYVKITDESILVAAIQKIKIKK</sequence>
<organism evidence="1 3">
    <name type="scientific">Lysinibacillus capsici</name>
    <dbReference type="NCBI Taxonomy" id="2115968"/>
    <lineage>
        <taxon>Bacteria</taxon>
        <taxon>Bacillati</taxon>
        <taxon>Bacillota</taxon>
        <taxon>Bacilli</taxon>
        <taxon>Bacillales</taxon>
        <taxon>Bacillaceae</taxon>
        <taxon>Lysinibacillus</taxon>
    </lineage>
</organism>
<dbReference type="Proteomes" id="UP001244564">
    <property type="component" value="Chromosome"/>
</dbReference>
<dbReference type="RefSeq" id="WP_048392884.1">
    <property type="nucleotide sequence ID" value="NZ_CP122283.1"/>
</dbReference>
<accession>A0A2X1A156</accession>
<evidence type="ECO:0000313" key="1">
    <source>
        <dbReference type="EMBL" id="SPU38923.1"/>
    </source>
</evidence>
<name>A0A2X1A156_9BACI</name>
<dbReference type="EMBL" id="CP122283">
    <property type="protein sequence ID" value="WGF39215.1"/>
    <property type="molecule type" value="Genomic_DNA"/>
</dbReference>
<dbReference type="AlphaFoldDB" id="A0A2X1A156"/>
<dbReference type="EMBL" id="UAQE01000004">
    <property type="protein sequence ID" value="SPU38923.1"/>
    <property type="molecule type" value="Genomic_DNA"/>
</dbReference>
<reference evidence="2 4" key="2">
    <citation type="submission" date="2023-04" db="EMBL/GenBank/DDBJ databases">
        <title>Genomic of Lysinibacillus capsici TSBLM.</title>
        <authorList>
            <person name="Hu X.S."/>
            <person name="Yu C.H."/>
        </authorList>
    </citation>
    <scope>NUCLEOTIDE SEQUENCE [LARGE SCALE GENOMIC DNA]</scope>
    <source>
        <strain evidence="2 4">TSBLM</strain>
    </source>
</reference>
<evidence type="ECO:0000313" key="3">
    <source>
        <dbReference type="Proteomes" id="UP000251431"/>
    </source>
</evidence>
<reference evidence="1 3" key="1">
    <citation type="submission" date="2018-06" db="EMBL/GenBank/DDBJ databases">
        <authorList>
            <consortium name="Pathogen Informatics"/>
            <person name="Doyle S."/>
        </authorList>
    </citation>
    <scope>NUCLEOTIDE SEQUENCE [LARGE SCALE GENOMIC DNA]</scope>
    <source>
        <strain evidence="1 3">NCTC7582</strain>
    </source>
</reference>
<proteinExistence type="predicted"/>